<evidence type="ECO:0000256" key="6">
    <source>
        <dbReference type="ARBA" id="ARBA00023102"/>
    </source>
</evidence>
<dbReference type="InterPro" id="IPR010140">
    <property type="entry name" value="Histidinol_P_phosphatase_HisJ"/>
</dbReference>
<comment type="similarity">
    <text evidence="2 8">Belongs to the PHP hydrolase family. HisK subfamily.</text>
</comment>
<keyword evidence="11" id="KW-1185">Reference proteome</keyword>
<comment type="pathway">
    <text evidence="1 8">Amino-acid biosynthesis; L-histidine biosynthesis; L-histidine from 5-phospho-alpha-D-ribose 1-diphosphate: step 8/9.</text>
</comment>
<dbReference type="SUPFAM" id="SSF89550">
    <property type="entry name" value="PHP domain-like"/>
    <property type="match status" value="1"/>
</dbReference>
<name>A0ABQ8KPH0_9APHY</name>
<sequence>MPYSHHSHSGQFCRHAAGTLEDVVREAIRQGFEVYGLTEHVPRYRLADLYPEEEGMSLDALATQFDAFLTEAHRLKAQYAGDITLLVGLETEFIMEEDVAHLETLLSKCQGRIEYLVGSVHHANAIPIDFDVATFGKALDSFDLSPTSGGDGDQKRMEALLCSYFDAQYEVLRHFHPEVVGHVDLCRLYNPTLQFGDYGAAWEKLERNVKYATNYGALFELNAAALRKGWEASYPGEDVAQLILKHGGRFALSDDSHGPHAVGLNYDRMARYVQRLGLDELWVLERSESANVGGRFVQPRKVDGKWWEHPFWKTRGVELGPTA</sequence>
<keyword evidence="6 8" id="KW-0368">Histidine biosynthesis</keyword>
<evidence type="ECO:0000256" key="7">
    <source>
        <dbReference type="ARBA" id="ARBA00049158"/>
    </source>
</evidence>
<accession>A0ABQ8KPH0</accession>
<reference evidence="10 11" key="1">
    <citation type="journal article" date="2021" name="Environ. Microbiol.">
        <title>Gene family expansions and transcriptome signatures uncover fungal adaptations to wood decay.</title>
        <authorList>
            <person name="Hage H."/>
            <person name="Miyauchi S."/>
            <person name="Viragh M."/>
            <person name="Drula E."/>
            <person name="Min B."/>
            <person name="Chaduli D."/>
            <person name="Navarro D."/>
            <person name="Favel A."/>
            <person name="Norest M."/>
            <person name="Lesage-Meessen L."/>
            <person name="Balint B."/>
            <person name="Merenyi Z."/>
            <person name="de Eugenio L."/>
            <person name="Morin E."/>
            <person name="Martinez A.T."/>
            <person name="Baldrian P."/>
            <person name="Stursova M."/>
            <person name="Martinez M.J."/>
            <person name="Novotny C."/>
            <person name="Magnuson J.K."/>
            <person name="Spatafora J.W."/>
            <person name="Maurice S."/>
            <person name="Pangilinan J."/>
            <person name="Andreopoulos W."/>
            <person name="LaButti K."/>
            <person name="Hundley H."/>
            <person name="Na H."/>
            <person name="Kuo A."/>
            <person name="Barry K."/>
            <person name="Lipzen A."/>
            <person name="Henrissat B."/>
            <person name="Riley R."/>
            <person name="Ahrendt S."/>
            <person name="Nagy L.G."/>
            <person name="Grigoriev I.V."/>
            <person name="Martin F."/>
            <person name="Rosso M.N."/>
        </authorList>
    </citation>
    <scope>NUCLEOTIDE SEQUENCE [LARGE SCALE GENOMIC DNA]</scope>
    <source>
        <strain evidence="10 11">CIRM-BRFM 1785</strain>
    </source>
</reference>
<dbReference type="Proteomes" id="UP000814176">
    <property type="component" value="Unassembled WGS sequence"/>
</dbReference>
<evidence type="ECO:0000256" key="2">
    <source>
        <dbReference type="ARBA" id="ARBA00009152"/>
    </source>
</evidence>
<dbReference type="NCBIfam" id="TIGR01856">
    <property type="entry name" value="hisJ_fam"/>
    <property type="match status" value="1"/>
</dbReference>
<dbReference type="Gene3D" id="3.20.20.140">
    <property type="entry name" value="Metal-dependent hydrolases"/>
    <property type="match status" value="1"/>
</dbReference>
<evidence type="ECO:0000313" key="10">
    <source>
        <dbReference type="EMBL" id="KAH9840211.1"/>
    </source>
</evidence>
<protein>
    <recommendedName>
        <fullName evidence="3 8">Histidinol-phosphatase</fullName>
        <shortName evidence="8">HolPase</shortName>
        <ecNumber evidence="3 8">3.1.3.15</ecNumber>
    </recommendedName>
</protein>
<dbReference type="RefSeq" id="XP_047781861.1">
    <property type="nucleotide sequence ID" value="XM_047920297.1"/>
</dbReference>
<comment type="catalytic activity">
    <reaction evidence="7 8">
        <text>L-histidinol phosphate + H2O = L-histidinol + phosphate</text>
        <dbReference type="Rhea" id="RHEA:14465"/>
        <dbReference type="ChEBI" id="CHEBI:15377"/>
        <dbReference type="ChEBI" id="CHEBI:43474"/>
        <dbReference type="ChEBI" id="CHEBI:57699"/>
        <dbReference type="ChEBI" id="CHEBI:57980"/>
        <dbReference type="EC" id="3.1.3.15"/>
    </reaction>
</comment>
<dbReference type="Pfam" id="PF02811">
    <property type="entry name" value="PHP"/>
    <property type="match status" value="1"/>
</dbReference>
<organism evidence="10 11">
    <name type="scientific">Rhodofomes roseus</name>
    <dbReference type="NCBI Taxonomy" id="34475"/>
    <lineage>
        <taxon>Eukaryota</taxon>
        <taxon>Fungi</taxon>
        <taxon>Dikarya</taxon>
        <taxon>Basidiomycota</taxon>
        <taxon>Agaricomycotina</taxon>
        <taxon>Agaricomycetes</taxon>
        <taxon>Polyporales</taxon>
        <taxon>Rhodofomes</taxon>
    </lineage>
</organism>
<evidence type="ECO:0000259" key="9">
    <source>
        <dbReference type="Pfam" id="PF02811"/>
    </source>
</evidence>
<dbReference type="GeneID" id="72001029"/>
<dbReference type="PANTHER" id="PTHR21039">
    <property type="entry name" value="HISTIDINOL PHOSPHATASE-RELATED"/>
    <property type="match status" value="1"/>
</dbReference>
<dbReference type="EC" id="3.1.3.15" evidence="3 8"/>
<proteinExistence type="inferred from homology"/>
<evidence type="ECO:0000256" key="8">
    <source>
        <dbReference type="RuleBase" id="RU366003"/>
    </source>
</evidence>
<evidence type="ECO:0000256" key="3">
    <source>
        <dbReference type="ARBA" id="ARBA00013085"/>
    </source>
</evidence>
<dbReference type="CDD" id="cd12110">
    <property type="entry name" value="PHP_HisPPase_Hisj_like"/>
    <property type="match status" value="1"/>
</dbReference>
<dbReference type="InterPro" id="IPR016195">
    <property type="entry name" value="Pol/histidinol_Pase-like"/>
</dbReference>
<dbReference type="InterPro" id="IPR004013">
    <property type="entry name" value="PHP_dom"/>
</dbReference>
<keyword evidence="5 8" id="KW-0378">Hydrolase</keyword>
<evidence type="ECO:0000256" key="5">
    <source>
        <dbReference type="ARBA" id="ARBA00022801"/>
    </source>
</evidence>
<keyword evidence="4 8" id="KW-0028">Amino-acid biosynthesis</keyword>
<evidence type="ECO:0000313" key="11">
    <source>
        <dbReference type="Proteomes" id="UP000814176"/>
    </source>
</evidence>
<dbReference type="EMBL" id="JADCUA010000005">
    <property type="protein sequence ID" value="KAH9840211.1"/>
    <property type="molecule type" value="Genomic_DNA"/>
</dbReference>
<gene>
    <name evidence="10" type="ORF">C8Q71DRAFT_703106</name>
</gene>
<dbReference type="PANTHER" id="PTHR21039:SF0">
    <property type="entry name" value="HISTIDINOL-PHOSPHATASE"/>
    <property type="match status" value="1"/>
</dbReference>
<evidence type="ECO:0000256" key="4">
    <source>
        <dbReference type="ARBA" id="ARBA00022605"/>
    </source>
</evidence>
<comment type="caution">
    <text evidence="10">The sequence shown here is derived from an EMBL/GenBank/DDBJ whole genome shotgun (WGS) entry which is preliminary data.</text>
</comment>
<evidence type="ECO:0000256" key="1">
    <source>
        <dbReference type="ARBA" id="ARBA00004970"/>
    </source>
</evidence>
<feature type="domain" description="PHP" evidence="9">
    <location>
        <begin position="5"/>
        <end position="223"/>
    </location>
</feature>